<evidence type="ECO:0000256" key="4">
    <source>
        <dbReference type="ARBA" id="ARBA00022989"/>
    </source>
</evidence>
<dbReference type="PANTHER" id="PTHR30086:SF20">
    <property type="entry name" value="ARGININE EXPORTER PROTEIN ARGO-RELATED"/>
    <property type="match status" value="1"/>
</dbReference>
<keyword evidence="4 6" id="KW-1133">Transmembrane helix</keyword>
<keyword evidence="2" id="KW-1003">Cell membrane</keyword>
<dbReference type="GO" id="GO:0015171">
    <property type="term" value="F:amino acid transmembrane transporter activity"/>
    <property type="evidence" value="ECO:0007669"/>
    <property type="project" value="TreeGrafter"/>
</dbReference>
<feature type="transmembrane region" description="Helical" evidence="6">
    <location>
        <begin position="41"/>
        <end position="69"/>
    </location>
</feature>
<dbReference type="Pfam" id="PF01810">
    <property type="entry name" value="LysE"/>
    <property type="match status" value="1"/>
</dbReference>
<gene>
    <name evidence="7" type="ORF">KZZ10_05940</name>
</gene>
<name>A0A953T470_9BURK</name>
<keyword evidence="3 6" id="KW-0812">Transmembrane</keyword>
<reference evidence="7" key="1">
    <citation type="submission" date="2021-07" db="EMBL/GenBank/DDBJ databases">
        <title>New genus and species of the family Alcaligenaceae.</title>
        <authorList>
            <person name="Hahn M.W."/>
        </authorList>
    </citation>
    <scope>NUCLEOTIDE SEQUENCE</scope>
    <source>
        <strain evidence="7">LF4-65</strain>
    </source>
</reference>
<organism evidence="7 8">
    <name type="scientific">Zwartia hollandica</name>
    <dbReference type="NCBI Taxonomy" id="324606"/>
    <lineage>
        <taxon>Bacteria</taxon>
        <taxon>Pseudomonadati</taxon>
        <taxon>Pseudomonadota</taxon>
        <taxon>Betaproteobacteria</taxon>
        <taxon>Burkholderiales</taxon>
        <taxon>Alcaligenaceae</taxon>
        <taxon>Zwartia</taxon>
    </lineage>
</organism>
<comment type="subcellular location">
    <subcellularLocation>
        <location evidence="1">Cell membrane</location>
        <topology evidence="1">Multi-pass membrane protein</topology>
    </subcellularLocation>
</comment>
<feature type="transmembrane region" description="Helical" evidence="6">
    <location>
        <begin position="6"/>
        <end position="29"/>
    </location>
</feature>
<dbReference type="PANTHER" id="PTHR30086">
    <property type="entry name" value="ARGININE EXPORTER PROTEIN ARGO"/>
    <property type="match status" value="1"/>
</dbReference>
<dbReference type="AlphaFoldDB" id="A0A953T470"/>
<proteinExistence type="predicted"/>
<feature type="transmembrane region" description="Helical" evidence="6">
    <location>
        <begin position="75"/>
        <end position="92"/>
    </location>
</feature>
<dbReference type="InterPro" id="IPR001123">
    <property type="entry name" value="LeuE-type"/>
</dbReference>
<evidence type="ECO:0000256" key="3">
    <source>
        <dbReference type="ARBA" id="ARBA00022692"/>
    </source>
</evidence>
<evidence type="ECO:0000256" key="2">
    <source>
        <dbReference type="ARBA" id="ARBA00022475"/>
    </source>
</evidence>
<evidence type="ECO:0000256" key="1">
    <source>
        <dbReference type="ARBA" id="ARBA00004651"/>
    </source>
</evidence>
<dbReference type="PIRSF" id="PIRSF006324">
    <property type="entry name" value="LeuE"/>
    <property type="match status" value="1"/>
</dbReference>
<feature type="transmembrane region" description="Helical" evidence="6">
    <location>
        <begin position="155"/>
        <end position="176"/>
    </location>
</feature>
<dbReference type="GO" id="GO:0005886">
    <property type="term" value="C:plasma membrane"/>
    <property type="evidence" value="ECO:0007669"/>
    <property type="project" value="UniProtKB-SubCell"/>
</dbReference>
<evidence type="ECO:0000313" key="8">
    <source>
        <dbReference type="Proteomes" id="UP000739565"/>
    </source>
</evidence>
<keyword evidence="5 6" id="KW-0472">Membrane</keyword>
<keyword evidence="8" id="KW-1185">Reference proteome</keyword>
<comment type="caution">
    <text evidence="7">The sequence shown here is derived from an EMBL/GenBank/DDBJ whole genome shotgun (WGS) entry which is preliminary data.</text>
</comment>
<dbReference type="RefSeq" id="WP_259660573.1">
    <property type="nucleotide sequence ID" value="NZ_JAHXRI010000006.1"/>
</dbReference>
<dbReference type="EMBL" id="JAHXRI010000006">
    <property type="protein sequence ID" value="MBZ1350181.1"/>
    <property type="molecule type" value="Genomic_DNA"/>
</dbReference>
<dbReference type="Proteomes" id="UP000739565">
    <property type="component" value="Unassembled WGS sequence"/>
</dbReference>
<evidence type="ECO:0000313" key="7">
    <source>
        <dbReference type="EMBL" id="MBZ1350181.1"/>
    </source>
</evidence>
<feature type="transmembrane region" description="Helical" evidence="6">
    <location>
        <begin position="113"/>
        <end position="135"/>
    </location>
</feature>
<evidence type="ECO:0000256" key="5">
    <source>
        <dbReference type="ARBA" id="ARBA00023136"/>
    </source>
</evidence>
<evidence type="ECO:0000256" key="6">
    <source>
        <dbReference type="SAM" id="Phobius"/>
    </source>
</evidence>
<sequence>MIPFNELLLFTGACFLLVITPGPNMLYLLSRSVCQGRAAGIVSLFGVLLGFSVHMLGAAFGLSAIFLAIPAAYEALRWAGVIYLLWLAWGSLKPGAQSPFAMRELPVDSRRKLFVMGFVINALNPKVAMFCIALFPQFINPAYGSVFWQSMTLGVIQAMVSFTVNLMLVLSAASIASWFARNPTWMTLQRYVMGGVLAALAVRIMLEPRRVL</sequence>
<protein>
    <submittedName>
        <fullName evidence="7">LysE family translocator</fullName>
    </submittedName>
</protein>
<accession>A0A953T470</accession>